<accession>A0ABS9BV95</accession>
<evidence type="ECO:0000313" key="3">
    <source>
        <dbReference type="Proteomes" id="UP001201449"/>
    </source>
</evidence>
<name>A0ABS9BV95_9BACT</name>
<keyword evidence="1" id="KW-0472">Membrane</keyword>
<feature type="transmembrane region" description="Helical" evidence="1">
    <location>
        <begin position="12"/>
        <end position="29"/>
    </location>
</feature>
<organism evidence="2 3">
    <name type="scientific">Mariniradius sediminis</name>
    <dbReference type="NCBI Taxonomy" id="2909237"/>
    <lineage>
        <taxon>Bacteria</taxon>
        <taxon>Pseudomonadati</taxon>
        <taxon>Bacteroidota</taxon>
        <taxon>Cytophagia</taxon>
        <taxon>Cytophagales</taxon>
        <taxon>Cyclobacteriaceae</taxon>
        <taxon>Mariniradius</taxon>
    </lineage>
</organism>
<feature type="transmembrane region" description="Helical" evidence="1">
    <location>
        <begin position="86"/>
        <end position="104"/>
    </location>
</feature>
<reference evidence="2 3" key="1">
    <citation type="submission" date="2022-01" db="EMBL/GenBank/DDBJ databases">
        <title>Mariniradius saccharolyticus sp. nov., isolated from sediment of a river.</title>
        <authorList>
            <person name="Liu H."/>
        </authorList>
    </citation>
    <scope>NUCLEOTIDE SEQUENCE [LARGE SCALE GENOMIC DNA]</scope>
    <source>
        <strain evidence="2 3">RY-2</strain>
    </source>
</reference>
<sequence>MKERLNTSIHAISLIMVAAGLAWVVWSSQTGMHEMLTYLILLLIGAEILSLYLIKNIYPESHTTFKVGIIAALVILIGVKTMMPSLFTPLTLTVFAVNYMYNFYTDTKRRKGTLKKKIQVKAKPRGR</sequence>
<gene>
    <name evidence="2" type="ORF">L0U89_13035</name>
</gene>
<evidence type="ECO:0000256" key="1">
    <source>
        <dbReference type="SAM" id="Phobius"/>
    </source>
</evidence>
<dbReference type="RefSeq" id="WP_234861922.1">
    <property type="nucleotide sequence ID" value="NZ_JAKEVZ010000009.1"/>
</dbReference>
<keyword evidence="1" id="KW-1133">Transmembrane helix</keyword>
<feature type="transmembrane region" description="Helical" evidence="1">
    <location>
        <begin position="63"/>
        <end position="80"/>
    </location>
</feature>
<feature type="transmembrane region" description="Helical" evidence="1">
    <location>
        <begin position="35"/>
        <end position="54"/>
    </location>
</feature>
<proteinExistence type="predicted"/>
<evidence type="ECO:0000313" key="2">
    <source>
        <dbReference type="EMBL" id="MCF1751993.1"/>
    </source>
</evidence>
<dbReference type="Proteomes" id="UP001201449">
    <property type="component" value="Unassembled WGS sequence"/>
</dbReference>
<keyword evidence="3" id="KW-1185">Reference proteome</keyword>
<comment type="caution">
    <text evidence="2">The sequence shown here is derived from an EMBL/GenBank/DDBJ whole genome shotgun (WGS) entry which is preliminary data.</text>
</comment>
<dbReference type="EMBL" id="JAKEVZ010000009">
    <property type="protein sequence ID" value="MCF1751993.1"/>
    <property type="molecule type" value="Genomic_DNA"/>
</dbReference>
<protein>
    <recommendedName>
        <fullName evidence="4">MerC mercury resistance protein</fullName>
    </recommendedName>
</protein>
<keyword evidence="1" id="KW-0812">Transmembrane</keyword>
<evidence type="ECO:0008006" key="4">
    <source>
        <dbReference type="Google" id="ProtNLM"/>
    </source>
</evidence>